<organism evidence="2 3">
    <name type="scientific">Cryptosporangium phraense</name>
    <dbReference type="NCBI Taxonomy" id="2593070"/>
    <lineage>
        <taxon>Bacteria</taxon>
        <taxon>Bacillati</taxon>
        <taxon>Actinomycetota</taxon>
        <taxon>Actinomycetes</taxon>
        <taxon>Cryptosporangiales</taxon>
        <taxon>Cryptosporangiaceae</taxon>
        <taxon>Cryptosporangium</taxon>
    </lineage>
</organism>
<evidence type="ECO:0000313" key="3">
    <source>
        <dbReference type="Proteomes" id="UP000317982"/>
    </source>
</evidence>
<reference evidence="2 3" key="1">
    <citation type="submission" date="2019-07" db="EMBL/GenBank/DDBJ databases">
        <title>Cryptosporangium phraense sp. nov., isolated from plant litter.</title>
        <authorList>
            <person name="Suriyachadkun C."/>
        </authorList>
    </citation>
    <scope>NUCLEOTIDE SEQUENCE [LARGE SCALE GENOMIC DNA]</scope>
    <source>
        <strain evidence="2 3">A-T 5661</strain>
    </source>
</reference>
<protein>
    <submittedName>
        <fullName evidence="2">DUF1801 domain-containing protein</fullName>
    </submittedName>
</protein>
<feature type="domain" description="YdhG-like" evidence="1">
    <location>
        <begin position="22"/>
        <end position="127"/>
    </location>
</feature>
<keyword evidence="3" id="KW-1185">Reference proteome</keyword>
<dbReference type="Proteomes" id="UP000317982">
    <property type="component" value="Unassembled WGS sequence"/>
</dbReference>
<dbReference type="RefSeq" id="WP_142703410.1">
    <property type="nucleotide sequence ID" value="NZ_VIRS01000003.1"/>
</dbReference>
<name>A0A545AXD9_9ACTN</name>
<dbReference type="EMBL" id="VIRS01000003">
    <property type="protein sequence ID" value="TQS46003.1"/>
    <property type="molecule type" value="Genomic_DNA"/>
</dbReference>
<gene>
    <name evidence="2" type="ORF">FL583_05800</name>
</gene>
<accession>A0A545AXD9</accession>
<dbReference type="InParanoid" id="A0A545AXD9"/>
<dbReference type="AlphaFoldDB" id="A0A545AXD9"/>
<sequence length="129" mass="14060">MKTTRTDVSVDDFLASVPDESRRADAIAVREVMRKVTGDPGAMWGESIVGFGEATLRYATGREVEWFVVGFSPRKTSTTLYLGEDFPGKHDLLTGLGPHTTGKGCVYVKRLDVLDPATLERLVAAAVTR</sequence>
<proteinExistence type="predicted"/>
<dbReference type="Pfam" id="PF08818">
    <property type="entry name" value="DUF1801"/>
    <property type="match status" value="1"/>
</dbReference>
<evidence type="ECO:0000313" key="2">
    <source>
        <dbReference type="EMBL" id="TQS46003.1"/>
    </source>
</evidence>
<comment type="caution">
    <text evidence="2">The sequence shown here is derived from an EMBL/GenBank/DDBJ whole genome shotgun (WGS) entry which is preliminary data.</text>
</comment>
<evidence type="ECO:0000259" key="1">
    <source>
        <dbReference type="Pfam" id="PF08818"/>
    </source>
</evidence>
<dbReference type="OrthoDB" id="5951444at2"/>
<dbReference type="InterPro" id="IPR014922">
    <property type="entry name" value="YdhG-like"/>
</dbReference>